<dbReference type="NCBIfam" id="NF002298">
    <property type="entry name" value="PRK01222.1-4"/>
    <property type="match status" value="1"/>
</dbReference>
<comment type="catalytic activity">
    <reaction evidence="1 10">
        <text>N-(5-phospho-beta-D-ribosyl)anthranilate = 1-(2-carboxyphenylamino)-1-deoxy-D-ribulose 5-phosphate</text>
        <dbReference type="Rhea" id="RHEA:21540"/>
        <dbReference type="ChEBI" id="CHEBI:18277"/>
        <dbReference type="ChEBI" id="CHEBI:58613"/>
        <dbReference type="EC" id="5.3.1.24"/>
    </reaction>
</comment>
<dbReference type="AlphaFoldDB" id="A0A6N8G088"/>
<evidence type="ECO:0000256" key="5">
    <source>
        <dbReference type="ARBA" id="ARBA00022272"/>
    </source>
</evidence>
<dbReference type="InterPro" id="IPR013785">
    <property type="entry name" value="Aldolase_TIM"/>
</dbReference>
<evidence type="ECO:0000256" key="4">
    <source>
        <dbReference type="ARBA" id="ARBA00012572"/>
    </source>
</evidence>
<dbReference type="PANTHER" id="PTHR42894:SF1">
    <property type="entry name" value="N-(5'-PHOSPHORIBOSYL)ANTHRANILATE ISOMERASE"/>
    <property type="match status" value="1"/>
</dbReference>
<evidence type="ECO:0000256" key="9">
    <source>
        <dbReference type="ARBA" id="ARBA00023235"/>
    </source>
</evidence>
<proteinExistence type="inferred from homology"/>
<evidence type="ECO:0000256" key="2">
    <source>
        <dbReference type="ARBA" id="ARBA00004664"/>
    </source>
</evidence>
<evidence type="ECO:0000256" key="1">
    <source>
        <dbReference type="ARBA" id="ARBA00001164"/>
    </source>
</evidence>
<protein>
    <recommendedName>
        <fullName evidence="5 10">N-(5'-phosphoribosyl)anthranilate isomerase</fullName>
        <shortName evidence="10">PRAI</shortName>
        <ecNumber evidence="4 10">5.3.1.24</ecNumber>
    </recommendedName>
</protein>
<evidence type="ECO:0000313" key="12">
    <source>
        <dbReference type="EMBL" id="MUL37576.1"/>
    </source>
</evidence>
<dbReference type="EC" id="5.3.1.24" evidence="4 10"/>
<dbReference type="Pfam" id="PF00697">
    <property type="entry name" value="PRAI"/>
    <property type="match status" value="1"/>
</dbReference>
<name>A0A6N8G088_9CHRO</name>
<dbReference type="HAMAP" id="MF_00135">
    <property type="entry name" value="PRAI"/>
    <property type="match status" value="1"/>
</dbReference>
<dbReference type="Gene3D" id="3.20.20.70">
    <property type="entry name" value="Aldolase class I"/>
    <property type="match status" value="1"/>
</dbReference>
<keyword evidence="13" id="KW-1185">Reference proteome</keyword>
<evidence type="ECO:0000256" key="7">
    <source>
        <dbReference type="ARBA" id="ARBA00022822"/>
    </source>
</evidence>
<gene>
    <name evidence="10" type="primary">trpF</name>
    <name evidence="12" type="ORF">BWI75_14885</name>
</gene>
<evidence type="ECO:0000256" key="8">
    <source>
        <dbReference type="ARBA" id="ARBA00023141"/>
    </source>
</evidence>
<dbReference type="SUPFAM" id="SSF51366">
    <property type="entry name" value="Ribulose-phoshate binding barrel"/>
    <property type="match status" value="1"/>
</dbReference>
<comment type="caution">
    <text evidence="12">The sequence shown here is derived from an EMBL/GenBank/DDBJ whole genome shotgun (WGS) entry which is preliminary data.</text>
</comment>
<dbReference type="InterPro" id="IPR011060">
    <property type="entry name" value="RibuloseP-bd_barrel"/>
</dbReference>
<evidence type="ECO:0000256" key="10">
    <source>
        <dbReference type="HAMAP-Rule" id="MF_00135"/>
    </source>
</evidence>
<keyword evidence="6 10" id="KW-0028">Amino-acid biosynthesis</keyword>
<feature type="domain" description="N-(5'phosphoribosyl) anthranilate isomerase (PRAI)" evidence="11">
    <location>
        <begin position="3"/>
        <end position="206"/>
    </location>
</feature>
<dbReference type="OrthoDB" id="9786954at2"/>
<dbReference type="EMBL" id="NAPY01000023">
    <property type="protein sequence ID" value="MUL37576.1"/>
    <property type="molecule type" value="Genomic_DNA"/>
</dbReference>
<evidence type="ECO:0000256" key="3">
    <source>
        <dbReference type="ARBA" id="ARBA00007571"/>
    </source>
</evidence>
<comment type="pathway">
    <text evidence="2 10">Amino-acid biosynthesis; L-tryptophan biosynthesis; L-tryptophan from chorismate: step 3/5.</text>
</comment>
<dbReference type="UniPathway" id="UPA00035">
    <property type="reaction ID" value="UER00042"/>
</dbReference>
<dbReference type="InterPro" id="IPR001240">
    <property type="entry name" value="PRAI_dom"/>
</dbReference>
<dbReference type="InterPro" id="IPR044643">
    <property type="entry name" value="TrpF_fam"/>
</dbReference>
<keyword evidence="8 10" id="KW-0057">Aromatic amino acid biosynthesis</keyword>
<keyword evidence="7 10" id="KW-0822">Tryptophan biosynthesis</keyword>
<dbReference type="CDD" id="cd00405">
    <property type="entry name" value="PRAI"/>
    <property type="match status" value="1"/>
</dbReference>
<dbReference type="GO" id="GO:0004640">
    <property type="term" value="F:phosphoribosylanthranilate isomerase activity"/>
    <property type="evidence" value="ECO:0007669"/>
    <property type="project" value="UniProtKB-UniRule"/>
</dbReference>
<accession>A0A6N8G088</accession>
<evidence type="ECO:0000256" key="6">
    <source>
        <dbReference type="ARBA" id="ARBA00022605"/>
    </source>
</evidence>
<sequence length="238" mass="26084">MRVKICGITKPEQGQAIAQLGATALGFICVPASPRYISAKQIRDVVSQIPRHIERIGVFANTSCLEICQVAVAGDLTGVQLHGDESPEFCTQLRQLLPTSVEIIKALRVRNSQALVQANLYIGCVDTLLLDAYHPQMLGGTGKTLDWENLQQFCPSCPWLLAGGLTPENVNDALNQLKPNGIDLSSGVERAPGDKDLTKVAHLFQQLEARKMLADAELNSKIPHEFFDRREIHLPSHS</sequence>
<evidence type="ECO:0000259" key="11">
    <source>
        <dbReference type="Pfam" id="PF00697"/>
    </source>
</evidence>
<comment type="similarity">
    <text evidence="3 10">Belongs to the TrpF family.</text>
</comment>
<reference evidence="12 13" key="1">
    <citation type="journal article" date="2019" name="Front. Microbiol.">
        <title>Genomic Features for Desiccation Tolerance and Sugar Biosynthesis in the Extremophile Gloeocapsopsis sp. UTEX B3054.</title>
        <authorList>
            <person name="Urrejola C."/>
            <person name="Alcorta J."/>
            <person name="Salas L."/>
            <person name="Vasquez M."/>
            <person name="Polz M.F."/>
            <person name="Vicuna R."/>
            <person name="Diez B."/>
        </authorList>
    </citation>
    <scope>NUCLEOTIDE SEQUENCE [LARGE SCALE GENOMIC DNA]</scope>
    <source>
        <strain evidence="12 13">1H9</strain>
    </source>
</reference>
<keyword evidence="9 10" id="KW-0413">Isomerase</keyword>
<dbReference type="RefSeq" id="WP_105219432.1">
    <property type="nucleotide sequence ID" value="NZ_CAWNSU010000037.1"/>
</dbReference>
<organism evidence="12 13">
    <name type="scientific">Gloeocapsopsis dulcis AAB1 = 1H9</name>
    <dbReference type="NCBI Taxonomy" id="1433147"/>
    <lineage>
        <taxon>Bacteria</taxon>
        <taxon>Bacillati</taxon>
        <taxon>Cyanobacteriota</taxon>
        <taxon>Cyanophyceae</taxon>
        <taxon>Oscillatoriophycideae</taxon>
        <taxon>Chroococcales</taxon>
        <taxon>Chroococcaceae</taxon>
        <taxon>Gloeocapsopsis</taxon>
        <taxon>Gloeocapsopsis dulcis</taxon>
    </lineage>
</organism>
<dbReference type="FunFam" id="3.20.20.70:FF:000075">
    <property type="entry name" value="Tryptophan biosynthesis protein TRP1"/>
    <property type="match status" value="1"/>
</dbReference>
<dbReference type="GO" id="GO:0000162">
    <property type="term" value="P:L-tryptophan biosynthetic process"/>
    <property type="evidence" value="ECO:0007669"/>
    <property type="project" value="UniProtKB-UniRule"/>
</dbReference>
<evidence type="ECO:0000313" key="13">
    <source>
        <dbReference type="Proteomes" id="UP000441797"/>
    </source>
</evidence>
<dbReference type="Proteomes" id="UP000441797">
    <property type="component" value="Unassembled WGS sequence"/>
</dbReference>
<dbReference type="PANTHER" id="PTHR42894">
    <property type="entry name" value="N-(5'-PHOSPHORIBOSYL)ANTHRANILATE ISOMERASE"/>
    <property type="match status" value="1"/>
</dbReference>